<reference evidence="6" key="1">
    <citation type="journal article" date="2015" name="Nat. Genet.">
        <title>The pineapple genome and the evolution of CAM photosynthesis.</title>
        <authorList>
            <person name="Ming R."/>
            <person name="VanBuren R."/>
            <person name="Wai C.M."/>
            <person name="Tang H."/>
            <person name="Schatz M.C."/>
            <person name="Bowers J.E."/>
            <person name="Lyons E."/>
            <person name="Wang M.L."/>
            <person name="Chen J."/>
            <person name="Biggers E."/>
            <person name="Zhang J."/>
            <person name="Huang L."/>
            <person name="Zhang L."/>
            <person name="Miao W."/>
            <person name="Zhang J."/>
            <person name="Ye Z."/>
            <person name="Miao C."/>
            <person name="Lin Z."/>
            <person name="Wang H."/>
            <person name="Zhou H."/>
            <person name="Yim W.C."/>
            <person name="Priest H.D."/>
            <person name="Zheng C."/>
            <person name="Woodhouse M."/>
            <person name="Edger P.P."/>
            <person name="Guyot R."/>
            <person name="Guo H.B."/>
            <person name="Guo H."/>
            <person name="Zheng G."/>
            <person name="Singh R."/>
            <person name="Sharma A."/>
            <person name="Min X."/>
            <person name="Zheng Y."/>
            <person name="Lee H."/>
            <person name="Gurtowski J."/>
            <person name="Sedlazeck F.J."/>
            <person name="Harkess A."/>
            <person name="McKain M.R."/>
            <person name="Liao Z."/>
            <person name="Fang J."/>
            <person name="Liu J."/>
            <person name="Zhang X."/>
            <person name="Zhang Q."/>
            <person name="Hu W."/>
            <person name="Qin Y."/>
            <person name="Wang K."/>
            <person name="Chen L.Y."/>
            <person name="Shirley N."/>
            <person name="Lin Y.R."/>
            <person name="Liu L.Y."/>
            <person name="Hernandez A.G."/>
            <person name="Wright C.L."/>
            <person name="Bulone V."/>
            <person name="Tuskan G.A."/>
            <person name="Heath K."/>
            <person name="Zee F."/>
            <person name="Moore P.H."/>
            <person name="Sunkar R."/>
            <person name="Leebens-Mack J.H."/>
            <person name="Mockler T."/>
            <person name="Bennetzen J.L."/>
            <person name="Freeling M."/>
            <person name="Sankoff D."/>
            <person name="Paterson A.H."/>
            <person name="Zhu X."/>
            <person name="Yang X."/>
            <person name="Smith J.A."/>
            <person name="Cushman J.C."/>
            <person name="Paull R.E."/>
            <person name="Yu Q."/>
        </authorList>
    </citation>
    <scope>NUCLEOTIDE SEQUENCE [LARGE SCALE GENOMIC DNA]</scope>
    <source>
        <strain evidence="6">cv. F153</strain>
    </source>
</reference>
<feature type="region of interest" description="Disordered" evidence="4">
    <location>
        <begin position="430"/>
        <end position="449"/>
    </location>
</feature>
<dbReference type="GeneID" id="109708816"/>
<comment type="subunit">
    <text evidence="3">Binds to multiple calmodulin (CaM) in the presence of Ca(2+) and CaM-like proteins.</text>
</comment>
<proteinExistence type="inferred from homology"/>
<dbReference type="AlphaFoldDB" id="A0A6P5EYN1"/>
<dbReference type="PANTHER" id="PTHR32295">
    <property type="entry name" value="IQ-DOMAIN 5-RELATED"/>
    <property type="match status" value="1"/>
</dbReference>
<dbReference type="OrthoDB" id="696085at2759"/>
<dbReference type="InterPro" id="IPR025064">
    <property type="entry name" value="DUF4005"/>
</dbReference>
<comment type="similarity">
    <text evidence="2">Belongs to the IQD family.</text>
</comment>
<evidence type="ECO:0000259" key="5">
    <source>
        <dbReference type="Pfam" id="PF13178"/>
    </source>
</evidence>
<gene>
    <name evidence="7" type="primary">LOC109708816</name>
</gene>
<evidence type="ECO:0000313" key="7">
    <source>
        <dbReference type="RefSeq" id="XP_020086240.1"/>
    </source>
</evidence>
<protein>
    <submittedName>
        <fullName evidence="7">Protein IQ-DOMAIN 14-like isoform X1</fullName>
    </submittedName>
</protein>
<evidence type="ECO:0000256" key="3">
    <source>
        <dbReference type="ARBA" id="ARBA00024378"/>
    </source>
</evidence>
<organism evidence="6 7">
    <name type="scientific">Ananas comosus</name>
    <name type="common">Pineapple</name>
    <name type="synonym">Ananas ananas</name>
    <dbReference type="NCBI Taxonomy" id="4615"/>
    <lineage>
        <taxon>Eukaryota</taxon>
        <taxon>Viridiplantae</taxon>
        <taxon>Streptophyta</taxon>
        <taxon>Embryophyta</taxon>
        <taxon>Tracheophyta</taxon>
        <taxon>Spermatophyta</taxon>
        <taxon>Magnoliopsida</taxon>
        <taxon>Liliopsida</taxon>
        <taxon>Poales</taxon>
        <taxon>Bromeliaceae</taxon>
        <taxon>Bromelioideae</taxon>
        <taxon>Ananas</taxon>
    </lineage>
</organism>
<name>A0A6P5EYN1_ANACO</name>
<dbReference type="PROSITE" id="PS50096">
    <property type="entry name" value="IQ"/>
    <property type="match status" value="2"/>
</dbReference>
<feature type="domain" description="DUF4005" evidence="5">
    <location>
        <begin position="344"/>
        <end position="393"/>
    </location>
</feature>
<evidence type="ECO:0000256" key="1">
    <source>
        <dbReference type="ARBA" id="ARBA00022860"/>
    </source>
</evidence>
<dbReference type="Pfam" id="PF00612">
    <property type="entry name" value="IQ"/>
    <property type="match status" value="1"/>
</dbReference>
<sequence length="469" mass="53336">MHSMIVQSRTHMNYYYLFGGLLMAKKKSWLDQLKKFFGSDSKAKQEKKGRRIRWLFGRLMSKNSPPLPPPPLEKESEIRKAEEEQSKHALAVAVATAAAAEAAVAAAQAAAQVVRLTGDRSSYNWSREIAAIKIQSAFRGFLARKALRALKGLVKLQALVRGQAVRRKTTIALEGLESLMRIQTHACASRANPGHNFPVYKSRDSNQRKMKESADIEEGKERSWDGSILSKEEINSILRKRELAALKRERALEYASSYQERRNARRQLVPREELNDLNHRWMWLEQWVGSQPLDTENYEIHQQPSIADDTLDPNIHASDLVNYLHSSHREKMEEIQLRYLARKSFNSSRRTSLRDDDSFSSSPSFPNYMASTASTKARFRSMSTPKQRFVTADIFSDHCYPYTDRVQSPIPSIVSDASLIKATKSPLFLQGSPRLKGQAGPVKSRRSSGYLSFDSECSLLNLDQHNGFR</sequence>
<reference evidence="7" key="2">
    <citation type="submission" date="2025-08" db="UniProtKB">
        <authorList>
            <consortium name="RefSeq"/>
        </authorList>
    </citation>
    <scope>IDENTIFICATION</scope>
    <source>
        <tissue evidence="7">Leaf</tissue>
    </source>
</reference>
<evidence type="ECO:0000256" key="4">
    <source>
        <dbReference type="SAM" id="MobiDB-lite"/>
    </source>
</evidence>
<dbReference type="SMART" id="SM00015">
    <property type="entry name" value="IQ"/>
    <property type="match status" value="1"/>
</dbReference>
<dbReference type="InterPro" id="IPR000048">
    <property type="entry name" value="IQ_motif_EF-hand-BS"/>
</dbReference>
<dbReference type="RefSeq" id="XP_020086240.1">
    <property type="nucleotide sequence ID" value="XM_020230651.1"/>
</dbReference>
<keyword evidence="1" id="KW-0112">Calmodulin-binding</keyword>
<evidence type="ECO:0000256" key="2">
    <source>
        <dbReference type="ARBA" id="ARBA00024341"/>
    </source>
</evidence>
<feature type="region of interest" description="Disordered" evidence="4">
    <location>
        <begin position="193"/>
        <end position="217"/>
    </location>
</feature>
<keyword evidence="6" id="KW-1185">Reference proteome</keyword>
<dbReference type="GO" id="GO:0005516">
    <property type="term" value="F:calmodulin binding"/>
    <property type="evidence" value="ECO:0007669"/>
    <property type="project" value="UniProtKB-KW"/>
</dbReference>
<feature type="compositionally biased region" description="Basic and acidic residues" evidence="4">
    <location>
        <begin position="201"/>
        <end position="217"/>
    </location>
</feature>
<dbReference type="Pfam" id="PF13178">
    <property type="entry name" value="DUF4005"/>
    <property type="match status" value="1"/>
</dbReference>
<evidence type="ECO:0000313" key="6">
    <source>
        <dbReference type="Proteomes" id="UP000515123"/>
    </source>
</evidence>
<dbReference type="Proteomes" id="UP000515123">
    <property type="component" value="Linkage group 4"/>
</dbReference>
<dbReference type="CDD" id="cd23767">
    <property type="entry name" value="IQCD"/>
    <property type="match status" value="1"/>
</dbReference>
<dbReference type="Gene3D" id="1.20.5.190">
    <property type="match status" value="1"/>
</dbReference>
<dbReference type="PANTHER" id="PTHR32295:SF41">
    <property type="entry name" value="PROTEIN IQ-DOMAIN 11"/>
    <property type="match status" value="1"/>
</dbReference>
<accession>A0A6P5EYN1</accession>